<dbReference type="GeneTree" id="ENSGT01120000271879"/>
<proteinExistence type="predicted"/>
<sequence length="287" mass="31879">MCLGWTLPFLKTTKSHSLAPLLRSPTHLLVSVCFQGLWKSAIITAIFKSGDPADVSNYRPISILPVVSKVVEKCVAEQLIAHLNNSPFTLHSMQYGFRAKHSTETANCFFLENVKSKMDKGGAVGAVFLDLRKAFDTVNHEILITKLSKFNFSPDALRWMKSYLEGRTQCVIVSNELSPTRSYDVGVPQGSILGPLLFSLYINDLPSVCTGSEVQMYADDTVIYVHAMSKQQAAQELTTVMVQVTKWLSDSCLHLNVKKTVCMFFTKRATDATEPDVYVSGEKLQVV</sequence>
<dbReference type="PANTHER" id="PTHR33332">
    <property type="entry name" value="REVERSE TRANSCRIPTASE DOMAIN-CONTAINING PROTEIN"/>
    <property type="match status" value="1"/>
</dbReference>
<accession>A0A8C7HP97</accession>
<evidence type="ECO:0000313" key="3">
    <source>
        <dbReference type="Proteomes" id="UP000694557"/>
    </source>
</evidence>
<dbReference type="CDD" id="cd01650">
    <property type="entry name" value="RT_nLTR_like"/>
    <property type="match status" value="1"/>
</dbReference>
<evidence type="ECO:0000259" key="1">
    <source>
        <dbReference type="PROSITE" id="PS50878"/>
    </source>
</evidence>
<protein>
    <recommendedName>
        <fullName evidence="1">Reverse transcriptase domain-containing protein</fullName>
    </recommendedName>
</protein>
<dbReference type="AlphaFoldDB" id="A0A8C7HP97"/>
<dbReference type="Pfam" id="PF00078">
    <property type="entry name" value="RVT_1"/>
    <property type="match status" value="1"/>
</dbReference>
<dbReference type="PROSITE" id="PS50878">
    <property type="entry name" value="RT_POL"/>
    <property type="match status" value="1"/>
</dbReference>
<dbReference type="InterPro" id="IPR000477">
    <property type="entry name" value="RT_dom"/>
</dbReference>
<reference evidence="2" key="1">
    <citation type="submission" date="2025-08" db="UniProtKB">
        <authorList>
            <consortium name="Ensembl"/>
        </authorList>
    </citation>
    <scope>IDENTIFICATION</scope>
</reference>
<keyword evidence="3" id="KW-1185">Reference proteome</keyword>
<dbReference type="Proteomes" id="UP000694557">
    <property type="component" value="Unassembled WGS sequence"/>
</dbReference>
<dbReference type="Ensembl" id="ENSOKIT00005064294.1">
    <property type="protein sequence ID" value="ENSOKIP00005060475.1"/>
    <property type="gene ID" value="ENSOKIG00005025967.1"/>
</dbReference>
<reference evidence="2" key="2">
    <citation type="submission" date="2025-09" db="UniProtKB">
        <authorList>
            <consortium name="Ensembl"/>
        </authorList>
    </citation>
    <scope>IDENTIFICATION</scope>
</reference>
<dbReference type="SUPFAM" id="SSF56672">
    <property type="entry name" value="DNA/RNA polymerases"/>
    <property type="match status" value="1"/>
</dbReference>
<feature type="domain" description="Reverse transcriptase" evidence="1">
    <location>
        <begin position="27"/>
        <end position="284"/>
    </location>
</feature>
<name>A0A8C7HP97_ONCKI</name>
<dbReference type="InterPro" id="IPR043502">
    <property type="entry name" value="DNA/RNA_pol_sf"/>
</dbReference>
<organism evidence="2 3">
    <name type="scientific">Oncorhynchus kisutch</name>
    <name type="common">Coho salmon</name>
    <name type="synonym">Salmo kisutch</name>
    <dbReference type="NCBI Taxonomy" id="8019"/>
    <lineage>
        <taxon>Eukaryota</taxon>
        <taxon>Metazoa</taxon>
        <taxon>Chordata</taxon>
        <taxon>Craniata</taxon>
        <taxon>Vertebrata</taxon>
        <taxon>Euteleostomi</taxon>
        <taxon>Actinopterygii</taxon>
        <taxon>Neopterygii</taxon>
        <taxon>Teleostei</taxon>
        <taxon>Protacanthopterygii</taxon>
        <taxon>Salmoniformes</taxon>
        <taxon>Salmonidae</taxon>
        <taxon>Salmoninae</taxon>
        <taxon>Oncorhynchus</taxon>
    </lineage>
</organism>
<evidence type="ECO:0000313" key="2">
    <source>
        <dbReference type="Ensembl" id="ENSOKIP00005060475.1"/>
    </source>
</evidence>